<dbReference type="Pfam" id="PF03135">
    <property type="entry name" value="CagE_TrbE_VirB"/>
    <property type="match status" value="1"/>
</dbReference>
<protein>
    <submittedName>
        <fullName evidence="4">Transporter</fullName>
    </submittedName>
</protein>
<feature type="region of interest" description="Disordered" evidence="2">
    <location>
        <begin position="810"/>
        <end position="829"/>
    </location>
</feature>
<accession>A0AA42BL11</accession>
<comment type="similarity">
    <text evidence="1">Belongs to the TrbE/VirB4 family.</text>
</comment>
<dbReference type="SUPFAM" id="SSF52540">
    <property type="entry name" value="P-loop containing nucleoside triphosphate hydrolases"/>
    <property type="match status" value="1"/>
</dbReference>
<dbReference type="GO" id="GO:0005524">
    <property type="term" value="F:ATP binding"/>
    <property type="evidence" value="ECO:0007669"/>
    <property type="project" value="InterPro"/>
</dbReference>
<evidence type="ECO:0000313" key="5">
    <source>
        <dbReference type="Proteomes" id="UP001162793"/>
    </source>
</evidence>
<dbReference type="RefSeq" id="WP_253542859.1">
    <property type="nucleotide sequence ID" value="NZ_JAMYWC010000011.1"/>
</dbReference>
<dbReference type="InterPro" id="IPR051162">
    <property type="entry name" value="T4SS_component"/>
</dbReference>
<dbReference type="EMBL" id="JAMYWC010000011">
    <property type="protein sequence ID" value="MCP1175678.1"/>
    <property type="molecule type" value="Genomic_DNA"/>
</dbReference>
<dbReference type="Proteomes" id="UP001162793">
    <property type="component" value="Unassembled WGS sequence"/>
</dbReference>
<dbReference type="AlphaFoldDB" id="A0AA42BL11"/>
<comment type="caution">
    <text evidence="4">The sequence shown here is derived from an EMBL/GenBank/DDBJ whole genome shotgun (WGS) entry which is preliminary data.</text>
</comment>
<evidence type="ECO:0000259" key="3">
    <source>
        <dbReference type="Pfam" id="PF03135"/>
    </source>
</evidence>
<proteinExistence type="inferred from homology"/>
<dbReference type="PANTHER" id="PTHR30121:SF6">
    <property type="entry name" value="SLR6007 PROTEIN"/>
    <property type="match status" value="1"/>
</dbReference>
<evidence type="ECO:0000256" key="2">
    <source>
        <dbReference type="SAM" id="MobiDB-lite"/>
    </source>
</evidence>
<gene>
    <name evidence="4" type="ORF">NKG59_25200</name>
</gene>
<dbReference type="Gene3D" id="3.40.50.300">
    <property type="entry name" value="P-loop containing nucleotide triphosphate hydrolases"/>
    <property type="match status" value="1"/>
</dbReference>
<dbReference type="InterPro" id="IPR018145">
    <property type="entry name" value="CagE_TrbE_VirB_cntrl_dom"/>
</dbReference>
<sequence>MQARLTSNFGKVPPIEAWLPRIEMPITPRVTHYEDGRMMLSMRLTGIPFESASDALLTSLFDNLSGFYAGIGRDHGNNLSMWATFKRRKVSFRQTYQFQSQFLADFTAKYLTRFHNGNYFENSFYLSLILKYDDFDDGLKAIEQLGDEAIKSLRDYDPEYLETYQRNGLPFSEPFRFVGELVNGTDVAVPVTAAPGYEQIPDSWLHFGYDLLVIRTDTAEKFATCYDLKDFPRSGWGQLNPLLTLDAEFTITQSFGCLTAAGADKSIEGQINKLESVGDKAQKQLVELKDAQALITANELAFGQYHGALVVYGDTAKEAIDRGELVKVRSKGECGVGWVRATASAPYTYFSQVPGAKTLPRPMLKSSRNLASTFSVHDYSAGKSKGNPIGDGTAVMPLQTVSKKLYSFNYHATREDEVNVGEKIAGHAVIHGATGVGKTALQLAVASFFMRFDPMLFGLDYGGGMKIFFKMLRGTYISLQRGVATGLAPFELPDTGYNRQFLYDLVNICGRDANGKLTAEEKKQIKDAVDTVMALEDLSQRTFSRLLESITNLGGDSLYVRLGQWCHAEDGPLAWMFDNRPRSLVDVTQQRHVCFDVTEFLVDDYAPSEPLFAYLFHLKALMQQEGGLMMSIIEEYWAPIKFKRTREEMAKVLSAGRKEGEFLVLVSQQPEQGMASDIWPQIRSQTATKIFMPDPEAEFSSYQRTNMTAKEFAQFKRLSKNSRTCLIKQSNQSAFATLDLHGFEDEMVVLSGNKENNKLLDEVIEEVGENPDVWLPILQDRVFEAKTRKKLMAECGNDESIWRPKLEAAMRARREQRSSANDAEHRRAA</sequence>
<evidence type="ECO:0000313" key="4">
    <source>
        <dbReference type="EMBL" id="MCP1175678.1"/>
    </source>
</evidence>
<reference evidence="5" key="1">
    <citation type="journal article" date="2023" name="Front. Microbiol.">
        <title>Ralstonia chuxiongensis sp. nov., Ralstonia mojiangensis sp. nov., and Ralstonia soli sp. nov., isolated from tobacco fields, are three novel species in the family Burkholderiaceae.</title>
        <authorList>
            <person name="Lu C.H."/>
            <person name="Zhang Y.Y."/>
            <person name="Jiang N."/>
            <person name="Chen W."/>
            <person name="Shao X."/>
            <person name="Zhao Z.M."/>
            <person name="Lu W.L."/>
            <person name="Hu X."/>
            <person name="Xi Y.X."/>
            <person name="Zou S.Y."/>
            <person name="Wei Q.J."/>
            <person name="Lin Z.L."/>
            <person name="Gong L."/>
            <person name="Gai X.T."/>
            <person name="Zhang L.Q."/>
            <person name="Li J.Y."/>
            <person name="Jin Y."/>
            <person name="Xia Z.Y."/>
        </authorList>
    </citation>
    <scope>NUCLEOTIDE SEQUENCE [LARGE SCALE GENOMIC DNA]</scope>
    <source>
        <strain evidence="5">21YRMH01-3</strain>
    </source>
</reference>
<evidence type="ECO:0000256" key="1">
    <source>
        <dbReference type="ARBA" id="ARBA00006512"/>
    </source>
</evidence>
<dbReference type="InterPro" id="IPR027417">
    <property type="entry name" value="P-loop_NTPase"/>
</dbReference>
<dbReference type="PANTHER" id="PTHR30121">
    <property type="entry name" value="UNCHARACTERIZED PROTEIN YJGR-RELATED"/>
    <property type="match status" value="1"/>
</dbReference>
<keyword evidence="5" id="KW-1185">Reference proteome</keyword>
<organism evidence="4 5">
    <name type="scientific">Ralstonia chuxiongensis</name>
    <dbReference type="NCBI Taxonomy" id="2957504"/>
    <lineage>
        <taxon>Bacteria</taxon>
        <taxon>Pseudomonadati</taxon>
        <taxon>Pseudomonadota</taxon>
        <taxon>Betaproteobacteria</taxon>
        <taxon>Burkholderiales</taxon>
        <taxon>Burkholderiaceae</taxon>
        <taxon>Ralstonia</taxon>
    </lineage>
</organism>
<name>A0AA42BL11_9RALS</name>
<feature type="domain" description="CagE TrbE VirB component of type IV transporter system central" evidence="3">
    <location>
        <begin position="160"/>
        <end position="359"/>
    </location>
</feature>